<dbReference type="RefSeq" id="WP_238231594.1">
    <property type="nucleotide sequence ID" value="NZ_BPRA01000007.1"/>
</dbReference>
<dbReference type="EMBL" id="BPRA01000007">
    <property type="protein sequence ID" value="GJE55247.1"/>
    <property type="molecule type" value="Genomic_DNA"/>
</dbReference>
<protein>
    <submittedName>
        <fullName evidence="1">Uncharacterized protein</fullName>
    </submittedName>
</protein>
<name>A0ABQ4TL01_9HYPH</name>
<organism evidence="1 2">
    <name type="scientific">Methylobacterium thuringiense</name>
    <dbReference type="NCBI Taxonomy" id="1003091"/>
    <lineage>
        <taxon>Bacteria</taxon>
        <taxon>Pseudomonadati</taxon>
        <taxon>Pseudomonadota</taxon>
        <taxon>Alphaproteobacteria</taxon>
        <taxon>Hyphomicrobiales</taxon>
        <taxon>Methylobacteriaceae</taxon>
        <taxon>Methylobacterium</taxon>
    </lineage>
</organism>
<proteinExistence type="predicted"/>
<gene>
    <name evidence="1" type="ORF">EKPJFOCH_1736</name>
</gene>
<dbReference type="Proteomes" id="UP001055101">
    <property type="component" value="Unassembled WGS sequence"/>
</dbReference>
<reference evidence="1" key="2">
    <citation type="submission" date="2021-08" db="EMBL/GenBank/DDBJ databases">
        <authorList>
            <person name="Tani A."/>
            <person name="Ola A."/>
            <person name="Ogura Y."/>
            <person name="Katsura K."/>
            <person name="Hayashi T."/>
        </authorList>
    </citation>
    <scope>NUCLEOTIDE SEQUENCE</scope>
    <source>
        <strain evidence="1">DSM 23674</strain>
    </source>
</reference>
<reference evidence="1" key="1">
    <citation type="journal article" date="2021" name="Front. Microbiol.">
        <title>Comprehensive Comparative Genomics and Phenotyping of Methylobacterium Species.</title>
        <authorList>
            <person name="Alessa O."/>
            <person name="Ogura Y."/>
            <person name="Fujitani Y."/>
            <person name="Takami H."/>
            <person name="Hayashi T."/>
            <person name="Sahin N."/>
            <person name="Tani A."/>
        </authorList>
    </citation>
    <scope>NUCLEOTIDE SEQUENCE</scope>
    <source>
        <strain evidence="1">DSM 23674</strain>
    </source>
</reference>
<evidence type="ECO:0000313" key="1">
    <source>
        <dbReference type="EMBL" id="GJE55247.1"/>
    </source>
</evidence>
<evidence type="ECO:0000313" key="2">
    <source>
        <dbReference type="Proteomes" id="UP001055101"/>
    </source>
</evidence>
<keyword evidence="2" id="KW-1185">Reference proteome</keyword>
<sequence length="69" mass="7105">MPDSPSASETIAAANALLAEALGTLEALGVDVVIDGNPPRYWVVGMPRTEGEVIALAMKLAPTLSGRTQ</sequence>
<accession>A0ABQ4TL01</accession>
<comment type="caution">
    <text evidence="1">The sequence shown here is derived from an EMBL/GenBank/DDBJ whole genome shotgun (WGS) entry which is preliminary data.</text>
</comment>